<organism evidence="2 3">
    <name type="scientific">Allacma fusca</name>
    <dbReference type="NCBI Taxonomy" id="39272"/>
    <lineage>
        <taxon>Eukaryota</taxon>
        <taxon>Metazoa</taxon>
        <taxon>Ecdysozoa</taxon>
        <taxon>Arthropoda</taxon>
        <taxon>Hexapoda</taxon>
        <taxon>Collembola</taxon>
        <taxon>Symphypleona</taxon>
        <taxon>Sminthuridae</taxon>
        <taxon>Allacma</taxon>
    </lineage>
</organism>
<feature type="chain" id="PRO_5035211447" evidence="1">
    <location>
        <begin position="22"/>
        <end position="67"/>
    </location>
</feature>
<dbReference type="EMBL" id="CAJVCH010178159">
    <property type="protein sequence ID" value="CAG7729422.1"/>
    <property type="molecule type" value="Genomic_DNA"/>
</dbReference>
<gene>
    <name evidence="2" type="ORF">AFUS01_LOCUS18138</name>
</gene>
<reference evidence="2" key="1">
    <citation type="submission" date="2021-06" db="EMBL/GenBank/DDBJ databases">
        <authorList>
            <person name="Hodson N. C."/>
            <person name="Mongue J. A."/>
            <person name="Jaron S. K."/>
        </authorList>
    </citation>
    <scope>NUCLEOTIDE SEQUENCE</scope>
</reference>
<sequence length="67" mass="6934">MNKVLLSLVVLAVIFAVAVNAGANEGVGCYWTGCQSKEHGAKCGTGLIARAQADCNHGQVNVRCCRG</sequence>
<evidence type="ECO:0000256" key="1">
    <source>
        <dbReference type="SAM" id="SignalP"/>
    </source>
</evidence>
<proteinExistence type="predicted"/>
<name>A0A8J2P7Z4_9HEXA</name>
<evidence type="ECO:0000313" key="3">
    <source>
        <dbReference type="Proteomes" id="UP000708208"/>
    </source>
</evidence>
<keyword evidence="3" id="KW-1185">Reference proteome</keyword>
<dbReference type="Proteomes" id="UP000708208">
    <property type="component" value="Unassembled WGS sequence"/>
</dbReference>
<keyword evidence="1" id="KW-0732">Signal</keyword>
<accession>A0A8J2P7Z4</accession>
<dbReference type="AlphaFoldDB" id="A0A8J2P7Z4"/>
<comment type="caution">
    <text evidence="2">The sequence shown here is derived from an EMBL/GenBank/DDBJ whole genome shotgun (WGS) entry which is preliminary data.</text>
</comment>
<protein>
    <submittedName>
        <fullName evidence="2">Uncharacterized protein</fullName>
    </submittedName>
</protein>
<evidence type="ECO:0000313" key="2">
    <source>
        <dbReference type="EMBL" id="CAG7729422.1"/>
    </source>
</evidence>
<feature type="signal peptide" evidence="1">
    <location>
        <begin position="1"/>
        <end position="21"/>
    </location>
</feature>